<feature type="compositionally biased region" description="Basic and acidic residues" evidence="1">
    <location>
        <begin position="616"/>
        <end position="637"/>
    </location>
</feature>
<dbReference type="SUPFAM" id="SSF68906">
    <property type="entry name" value="SAP domain"/>
    <property type="match status" value="1"/>
</dbReference>
<reference evidence="3" key="3">
    <citation type="submission" date="2025-05" db="UniProtKB">
        <authorList>
            <consortium name="Ensembl"/>
        </authorList>
    </citation>
    <scope>IDENTIFICATION</scope>
</reference>
<dbReference type="InterPro" id="IPR036361">
    <property type="entry name" value="SAP_dom_sf"/>
</dbReference>
<dbReference type="Pfam" id="PF16294">
    <property type="entry name" value="RSB_motif"/>
    <property type="match status" value="1"/>
</dbReference>
<dbReference type="RefSeq" id="XP_018560643.1">
    <property type="nucleotide sequence ID" value="XM_018705127.2"/>
</dbReference>
<evidence type="ECO:0000313" key="3">
    <source>
        <dbReference type="Ensembl" id="ENSLCAP00010000320.1"/>
    </source>
</evidence>
<dbReference type="SUPFAM" id="SSF54928">
    <property type="entry name" value="RNA-binding domain, RBD"/>
    <property type="match status" value="1"/>
</dbReference>
<feature type="compositionally biased region" description="Basic and acidic residues" evidence="1">
    <location>
        <begin position="449"/>
        <end position="565"/>
    </location>
</feature>
<organism evidence="3 4">
    <name type="scientific">Lates calcarifer</name>
    <name type="common">Barramundi</name>
    <name type="synonym">Holocentrus calcarifer</name>
    <dbReference type="NCBI Taxonomy" id="8187"/>
    <lineage>
        <taxon>Eukaryota</taxon>
        <taxon>Metazoa</taxon>
        <taxon>Chordata</taxon>
        <taxon>Craniata</taxon>
        <taxon>Vertebrata</taxon>
        <taxon>Euteleostomi</taxon>
        <taxon>Actinopterygii</taxon>
        <taxon>Neopterygii</taxon>
        <taxon>Teleostei</taxon>
        <taxon>Neoteleostei</taxon>
        <taxon>Acanthomorphata</taxon>
        <taxon>Carangaria</taxon>
        <taxon>Carangaria incertae sedis</taxon>
        <taxon>Centropomidae</taxon>
        <taxon>Lates</taxon>
    </lineage>
</organism>
<feature type="compositionally biased region" description="Basic and acidic residues" evidence="1">
    <location>
        <begin position="1132"/>
        <end position="1172"/>
    </location>
</feature>
<dbReference type="GO" id="GO:0071011">
    <property type="term" value="C:precatalytic spliceosome"/>
    <property type="evidence" value="ECO:0007669"/>
    <property type="project" value="TreeGrafter"/>
</dbReference>
<dbReference type="CDD" id="cd12432">
    <property type="entry name" value="RRM_ACINU"/>
    <property type="match status" value="1"/>
</dbReference>
<feature type="compositionally biased region" description="Low complexity" evidence="1">
    <location>
        <begin position="585"/>
        <end position="594"/>
    </location>
</feature>
<evidence type="ECO:0000259" key="2">
    <source>
        <dbReference type="PROSITE" id="PS50800"/>
    </source>
</evidence>
<evidence type="ECO:0000256" key="1">
    <source>
        <dbReference type="SAM" id="MobiDB-lite"/>
    </source>
</evidence>
<feature type="region of interest" description="Disordered" evidence="1">
    <location>
        <begin position="94"/>
        <end position="737"/>
    </location>
</feature>
<dbReference type="PANTHER" id="PTHR46589:SF1">
    <property type="entry name" value="APOPTOTIC CHROMATIN CONDENSATION INDUCER IN THE NUCLEUS"/>
    <property type="match status" value="1"/>
</dbReference>
<feature type="domain" description="SAP" evidence="2">
    <location>
        <begin position="13"/>
        <end position="47"/>
    </location>
</feature>
<feature type="compositionally biased region" description="Acidic residues" evidence="1">
    <location>
        <begin position="99"/>
        <end position="121"/>
    </location>
</feature>
<dbReference type="InterPro" id="IPR035979">
    <property type="entry name" value="RBD_domain_sf"/>
</dbReference>
<dbReference type="InterPro" id="IPR032552">
    <property type="entry name" value="RSB_motif"/>
</dbReference>
<dbReference type="PROSITE" id="PS50800">
    <property type="entry name" value="SAP"/>
    <property type="match status" value="1"/>
</dbReference>
<dbReference type="KEGG" id="lcf:108903047"/>
<feature type="compositionally biased region" description="Basic residues" evidence="1">
    <location>
        <begin position="1077"/>
        <end position="1088"/>
    </location>
</feature>
<dbReference type="AlphaFoldDB" id="A0A4W6BQC7"/>
<dbReference type="GO" id="GO:0061574">
    <property type="term" value="C:ASAP complex"/>
    <property type="evidence" value="ECO:0007669"/>
    <property type="project" value="TreeGrafter"/>
</dbReference>
<reference evidence="5" key="2">
    <citation type="submission" date="2025-04" db="UniProtKB">
        <authorList>
            <consortium name="RefSeq"/>
        </authorList>
    </citation>
    <scope>IDENTIFICATION</scope>
    <source>
        <tissue evidence="5">Brain</tissue>
    </source>
</reference>
<feature type="region of interest" description="Disordered" evidence="1">
    <location>
        <begin position="756"/>
        <end position="884"/>
    </location>
</feature>
<feature type="compositionally biased region" description="Basic and acidic residues" evidence="1">
    <location>
        <begin position="1033"/>
        <end position="1076"/>
    </location>
</feature>
<feature type="compositionally biased region" description="Basic and acidic residues" evidence="1">
    <location>
        <begin position="997"/>
        <end position="1026"/>
    </location>
</feature>
<feature type="compositionally biased region" description="Pro residues" evidence="1">
    <location>
        <begin position="291"/>
        <end position="301"/>
    </location>
</feature>
<feature type="compositionally biased region" description="Pro residues" evidence="1">
    <location>
        <begin position="333"/>
        <end position="342"/>
    </location>
</feature>
<reference evidence="4" key="1">
    <citation type="submission" date="2015-09" db="EMBL/GenBank/DDBJ databases">
        <authorList>
            <person name="Sai Rama Sridatta P."/>
        </authorList>
    </citation>
    <scope>NUCLEOTIDE SEQUENCE [LARGE SCALE GENOMIC DNA]</scope>
</reference>
<dbReference type="GeneID" id="108903047"/>
<feature type="compositionally biased region" description="Basic and acidic residues" evidence="1">
    <location>
        <begin position="769"/>
        <end position="779"/>
    </location>
</feature>
<dbReference type="PANTHER" id="PTHR46589">
    <property type="entry name" value="APOPTOTIC CHROMATIN CONDENSATION INDUCER IN THE NUCLEUS"/>
    <property type="match status" value="1"/>
</dbReference>
<feature type="compositionally biased region" description="Low complexity" evidence="1">
    <location>
        <begin position="381"/>
        <end position="394"/>
    </location>
</feature>
<feature type="compositionally biased region" description="Polar residues" evidence="1">
    <location>
        <begin position="424"/>
        <end position="448"/>
    </location>
</feature>
<feature type="compositionally biased region" description="Gly residues" evidence="1">
    <location>
        <begin position="1175"/>
        <end position="1184"/>
    </location>
</feature>
<evidence type="ECO:0000313" key="5">
    <source>
        <dbReference type="RefSeq" id="XP_018560643.1"/>
    </source>
</evidence>
<feature type="compositionally biased region" description="Basic residues" evidence="1">
    <location>
        <begin position="1220"/>
        <end position="1233"/>
    </location>
</feature>
<sequence length="1233" mass="139248">MADEDITLDGKPLQSLRVADLKVALEQRNLPKSGQKNTLIKRLKGALMLENLQRSSSSHSGLQPNSQIGEEMCQNSFIKQYLAKQQELLRQRLEREAQQEEDADESPAVPEEDEEHSEDNDSSSCVSDKRRPIPSQPALTRAEERGGGASVVGHGMMAYNPDVGPSPALHHHESPEAPAARMQRATFHQGHKEPPAPSPPRAVASLSVRVLGKPDRQGLPPAVPRAQEKEGTAPSEPGSAHPVLHLSRSAGVSAGSNIHEDSDEDDGDDESDDDEDWGPGPGTARRGNRVPPQPQQMPPSAPSAGARSKRKLQPPQHIPPPQAHHTPMQLRHPTPPPSPPPDLFRLPDTPKQSPPDLDDQEGRGPEPARGPRVASFPPPSMQRQDSDSSSRSSSPEPPVKGRPGPLSLLVHKMESEGAFHATEPISSSEMSGDTAHSTAGSSSESPQQKLERKRQQESREMEQERQLKEEREKERQQEQEREKRKAQEQERETKRMEEEKEKERKRLEEEEKHSQKEEQEKERKRHEEEKEKERKRQDEERRREEKRLKEEQEKRQQTATKDRVVVTEAQDSGSSSDSDSKSDSSSRSSQSSSSSRDKSCPARQLKKVNQGQEAEEEKKTNLVEGAEKRYLSKREVSEPSAAAVTEVEPDSESSMAQQPASGAEPENNENRLEESTTPKAFAARKISLTSSKTSPAATDGGAGEPEMGTAAGRKRRWGSSTAVTAKKPSISITTDSLKSLIPDIKVNQEAVVELHPEELQLSGDEENLDSSRSDQDKGLKIRRTVTQVVPGDSQENGQTNEEEEVEKPEREKQRRTSRDKRKNSFSEEASETQTSVKLDGEAKKVTPSDSLVRRSISQQKSGVSVTIDDPVRTTRQPSPPRGKVSNIIHVTNLVRPFTLGQLKELLNRTGTMVEDGFWIDKIKSHCYVTYATTEEAVATRAAIHGVKWPPSNPKVLSVDFSEQDELDFHKGVLKPEREEDHVAQPGGPQNRLPPLMPERDRDRERERDRERDRDRERERDRERDRGVGGVRDLWAEREREMERRERARGEREWDRDKVREFARPEEEGRRSRSRDRERRRRERAKSKERKTDKKEKGDEPPAKLLDDLFLKTKAAPCIYWLPLTEEQAAQRLLDRTERQKERERRRKEQQEEEDKKREEEKKERLKGREKDGGVTASGGVAGRGAEGDRERDRGRDREGDKKRDSGHRPRRPSAGAGSGRRSRSRSNPRDRRR</sequence>
<feature type="compositionally biased region" description="Acidic residues" evidence="1">
    <location>
        <begin position="261"/>
        <end position="277"/>
    </location>
</feature>
<name>A0A4W6BQC7_LATCA</name>
<dbReference type="InterPro" id="IPR034257">
    <property type="entry name" value="Acinus_RRM"/>
</dbReference>
<feature type="compositionally biased region" description="Polar residues" evidence="1">
    <location>
        <begin position="855"/>
        <end position="864"/>
    </location>
</feature>
<evidence type="ECO:0000313" key="4">
    <source>
        <dbReference type="Proteomes" id="UP000314980"/>
    </source>
</evidence>
<dbReference type="GO" id="GO:0003723">
    <property type="term" value="F:RNA binding"/>
    <property type="evidence" value="ECO:0007669"/>
    <property type="project" value="TreeGrafter"/>
</dbReference>
<dbReference type="InterPro" id="IPR052793">
    <property type="entry name" value="EJC-associated_protein"/>
</dbReference>
<dbReference type="CTD" id="327495"/>
<protein>
    <submittedName>
        <fullName evidence="3 5">Apoptotic chromatin condensation inducer 1b</fullName>
    </submittedName>
</protein>
<dbReference type="GO" id="GO:0008380">
    <property type="term" value="P:RNA splicing"/>
    <property type="evidence" value="ECO:0007669"/>
    <property type="project" value="TreeGrafter"/>
</dbReference>
<keyword evidence="4" id="KW-1185">Reference proteome</keyword>
<dbReference type="Gene3D" id="3.30.70.330">
    <property type="match status" value="1"/>
</dbReference>
<dbReference type="Proteomes" id="UP000314980">
    <property type="component" value="Unassembled WGS sequence"/>
</dbReference>
<feature type="compositionally biased region" description="Basic and acidic residues" evidence="1">
    <location>
        <begin position="807"/>
        <end position="816"/>
    </location>
</feature>
<feature type="compositionally biased region" description="Basic and acidic residues" evidence="1">
    <location>
        <begin position="1185"/>
        <end position="1207"/>
    </location>
</feature>
<dbReference type="SMART" id="SM00513">
    <property type="entry name" value="SAP"/>
    <property type="match status" value="1"/>
</dbReference>
<gene>
    <name evidence="3 5" type="primary">acin1b</name>
</gene>
<dbReference type="Proteomes" id="UP000694890">
    <property type="component" value="Linkage group LG14"/>
</dbReference>
<dbReference type="InterPro" id="IPR012677">
    <property type="entry name" value="Nucleotide-bd_a/b_plait_sf"/>
</dbReference>
<dbReference type="Ensembl" id="ENSLCAT00010000340.1">
    <property type="protein sequence ID" value="ENSLCAP00010000320.1"/>
    <property type="gene ID" value="ENSLCAG00010000222.1"/>
</dbReference>
<feature type="compositionally biased region" description="Basic and acidic residues" evidence="1">
    <location>
        <begin position="1089"/>
        <end position="1110"/>
    </location>
</feature>
<proteinExistence type="predicted"/>
<dbReference type="InterPro" id="IPR003034">
    <property type="entry name" value="SAP_dom"/>
</dbReference>
<dbReference type="GeneTree" id="ENSGT00710000106790"/>
<dbReference type="Pfam" id="PF02037">
    <property type="entry name" value="SAP"/>
    <property type="match status" value="1"/>
</dbReference>
<feature type="compositionally biased region" description="Polar residues" evidence="1">
    <location>
        <begin position="687"/>
        <end position="696"/>
    </location>
</feature>
<feature type="region of interest" description="Disordered" evidence="1">
    <location>
        <begin position="1132"/>
        <end position="1233"/>
    </location>
</feature>
<dbReference type="OrthoDB" id="5348404at2759"/>
<feature type="region of interest" description="Disordered" evidence="1">
    <location>
        <begin position="976"/>
        <end position="1110"/>
    </location>
</feature>
<accession>A0A4W6BQC7</accession>